<dbReference type="SUPFAM" id="SSF56176">
    <property type="entry name" value="FAD-binding/transporter-associated domain-like"/>
    <property type="match status" value="1"/>
</dbReference>
<evidence type="ECO:0000256" key="7">
    <source>
        <dbReference type="SAM" id="SignalP"/>
    </source>
</evidence>
<evidence type="ECO:0000256" key="1">
    <source>
        <dbReference type="ARBA" id="ARBA00005147"/>
    </source>
</evidence>
<dbReference type="InterPro" id="IPR006094">
    <property type="entry name" value="Oxid_FAD_bind_N"/>
</dbReference>
<dbReference type="InterPro" id="IPR050432">
    <property type="entry name" value="FAD-linked_Oxidoreductases_BP"/>
</dbReference>
<keyword evidence="10" id="KW-1185">Reference proteome</keyword>
<dbReference type="InterPro" id="IPR010030">
    <property type="entry name" value="GULO_Plant"/>
</dbReference>
<dbReference type="EC" id="1.1.3.8" evidence="3"/>
<comment type="similarity">
    <text evidence="2">Belongs to the oxygen-dependent FAD-linked oxidoreductase family.</text>
</comment>
<dbReference type="PROSITE" id="PS51387">
    <property type="entry name" value="FAD_PCMH"/>
    <property type="match status" value="1"/>
</dbReference>
<evidence type="ECO:0000256" key="6">
    <source>
        <dbReference type="ARBA" id="ARBA00048083"/>
    </source>
</evidence>
<dbReference type="PANTHER" id="PTHR13878:SF67">
    <property type="entry name" value="L-GULONOLACTONE OXIDASE 5"/>
    <property type="match status" value="1"/>
</dbReference>
<gene>
    <name evidence="9" type="ORF">DH2020_029203</name>
</gene>
<organism evidence="9 10">
    <name type="scientific">Rehmannia glutinosa</name>
    <name type="common">Chinese foxglove</name>
    <dbReference type="NCBI Taxonomy" id="99300"/>
    <lineage>
        <taxon>Eukaryota</taxon>
        <taxon>Viridiplantae</taxon>
        <taxon>Streptophyta</taxon>
        <taxon>Embryophyta</taxon>
        <taxon>Tracheophyta</taxon>
        <taxon>Spermatophyta</taxon>
        <taxon>Magnoliopsida</taxon>
        <taxon>eudicotyledons</taxon>
        <taxon>Gunneridae</taxon>
        <taxon>Pentapetalae</taxon>
        <taxon>asterids</taxon>
        <taxon>lamiids</taxon>
        <taxon>Lamiales</taxon>
        <taxon>Orobanchaceae</taxon>
        <taxon>Rehmannieae</taxon>
        <taxon>Rehmannia</taxon>
    </lineage>
</organism>
<comment type="catalytic activity">
    <reaction evidence="6">
        <text>L-gulono-1,4-lactone + O2 = L-ascorbate + H2O2 + H(+)</text>
        <dbReference type="Rhea" id="RHEA:32363"/>
        <dbReference type="ChEBI" id="CHEBI:15378"/>
        <dbReference type="ChEBI" id="CHEBI:15379"/>
        <dbReference type="ChEBI" id="CHEBI:16240"/>
        <dbReference type="ChEBI" id="CHEBI:17587"/>
        <dbReference type="ChEBI" id="CHEBI:38290"/>
        <dbReference type="EC" id="1.1.3.8"/>
    </reaction>
</comment>
<protein>
    <recommendedName>
        <fullName evidence="3">L-gulonolactone oxidase</fullName>
        <ecNumber evidence="3">1.1.3.8</ecNumber>
    </recommendedName>
</protein>
<feature type="signal peptide" evidence="7">
    <location>
        <begin position="1"/>
        <end position="24"/>
    </location>
</feature>
<evidence type="ECO:0000259" key="8">
    <source>
        <dbReference type="PROSITE" id="PS51387"/>
    </source>
</evidence>
<dbReference type="Pfam" id="PF04030">
    <property type="entry name" value="ALO"/>
    <property type="match status" value="1"/>
</dbReference>
<keyword evidence="7" id="KW-0732">Signal</keyword>
<dbReference type="Pfam" id="PF01565">
    <property type="entry name" value="FAD_binding_4"/>
    <property type="match status" value="1"/>
</dbReference>
<evidence type="ECO:0000256" key="5">
    <source>
        <dbReference type="ARBA" id="ARBA00023002"/>
    </source>
</evidence>
<comment type="caution">
    <text evidence="9">The sequence shown here is derived from an EMBL/GenBank/DDBJ whole genome shotgun (WGS) entry which is preliminary data.</text>
</comment>
<comment type="pathway">
    <text evidence="1">Cofactor biosynthesis; L-ascorbate biosynthesis.</text>
</comment>
<dbReference type="Proteomes" id="UP001318860">
    <property type="component" value="Unassembled WGS sequence"/>
</dbReference>
<proteinExistence type="inferred from homology"/>
<dbReference type="Gene3D" id="3.30.70.2520">
    <property type="match status" value="1"/>
</dbReference>
<evidence type="ECO:0000256" key="3">
    <source>
        <dbReference type="ARBA" id="ARBA00013121"/>
    </source>
</evidence>
<evidence type="ECO:0000256" key="4">
    <source>
        <dbReference type="ARBA" id="ARBA00022644"/>
    </source>
</evidence>
<dbReference type="InterPro" id="IPR016169">
    <property type="entry name" value="FAD-bd_PCMH_sub2"/>
</dbReference>
<keyword evidence="4" id="KW-0060">Ascorbate biosynthesis</keyword>
<sequence length="619" mass="68681">MKRYQRGQIKIAIGTLICICVANCSPPEDPIQCTGLVKNSDCTITNSYGAFPDRSVCRVAKAVYPTTEAEIISAVANATMTNTKIKVGTRYSHSIPKLVCPDGQDGVVISTKYLNRTLKIDVSAMTMTVESGVTLRQVIEEAAKAKMALPYGPYWWGVTVGGMLSTGAHGSTLWGLGSQVHDYVIQLRIVSSAGADEGYARLRTLEIGNPDLDAAKVSLGVLGVITQVTLKLQPLFKRSVTYITKDDSHIGDEAVSFGRMHEFADFMWYPSQQRVVYRIDDRVSTNASGNGLNDFPGFRSTPSPVLSTLRTSEETQESLGDVDGKCINGKLTASTLRTMAYGLTNDGILFTGYPVIGYQNRIQASGTCLDSPKDARITACSWDSRVKGLFFHQTTFSIALSKVKNFIEDVQKLVALEPKAMCGLDLYNGILMRYVTASSAYLGKQEDALDFDITYYRSKDPQTPRLFQDILEEIEQIAVFKYNALPHWGKNRNVAFLGAINKYKNAGEFLKVKAMYDPLGLFSSKWTDQILGLEDGLSTENEGCALEGFLPLLTYVLFFLFSLQLIYREVILLSIPGSHIDQYTELPTSKEYSRINWIFCSRLLCFVKSSFPIYIYIYI</sequence>
<feature type="chain" id="PRO_5046225770" description="L-gulonolactone oxidase" evidence="7">
    <location>
        <begin position="25"/>
        <end position="619"/>
    </location>
</feature>
<reference evidence="9 10" key="1">
    <citation type="journal article" date="2021" name="Comput. Struct. Biotechnol. J.">
        <title>De novo genome assembly of the potent medicinal plant Rehmannia glutinosa using nanopore technology.</title>
        <authorList>
            <person name="Ma L."/>
            <person name="Dong C."/>
            <person name="Song C."/>
            <person name="Wang X."/>
            <person name="Zheng X."/>
            <person name="Niu Y."/>
            <person name="Chen S."/>
            <person name="Feng W."/>
        </authorList>
    </citation>
    <scope>NUCLEOTIDE SEQUENCE [LARGE SCALE GENOMIC DNA]</scope>
    <source>
        <strain evidence="9">DH-2019</strain>
    </source>
</reference>
<name>A0ABR0VR22_REHGL</name>
<dbReference type="InterPro" id="IPR007173">
    <property type="entry name" value="ALO_C"/>
</dbReference>
<accession>A0ABR0VR22</accession>
<dbReference type="EMBL" id="JABTTQ020000929">
    <property type="protein sequence ID" value="KAK6137058.1"/>
    <property type="molecule type" value="Genomic_DNA"/>
</dbReference>
<evidence type="ECO:0000313" key="10">
    <source>
        <dbReference type="Proteomes" id="UP001318860"/>
    </source>
</evidence>
<dbReference type="InterPro" id="IPR016166">
    <property type="entry name" value="FAD-bd_PCMH"/>
</dbReference>
<evidence type="ECO:0000313" key="9">
    <source>
        <dbReference type="EMBL" id="KAK6137058.1"/>
    </source>
</evidence>
<dbReference type="InterPro" id="IPR036318">
    <property type="entry name" value="FAD-bd_PCMH-like_sf"/>
</dbReference>
<dbReference type="PANTHER" id="PTHR13878">
    <property type="entry name" value="GULONOLACTONE OXIDASE"/>
    <property type="match status" value="1"/>
</dbReference>
<dbReference type="Gene3D" id="3.30.465.10">
    <property type="match status" value="1"/>
</dbReference>
<evidence type="ECO:0000256" key="2">
    <source>
        <dbReference type="ARBA" id="ARBA00005466"/>
    </source>
</evidence>
<dbReference type="NCBIfam" id="TIGR01677">
    <property type="entry name" value="pln_FAD_oxido"/>
    <property type="match status" value="1"/>
</dbReference>
<feature type="domain" description="FAD-binding PCMH-type" evidence="8">
    <location>
        <begin position="55"/>
        <end position="235"/>
    </location>
</feature>
<keyword evidence="5" id="KW-0560">Oxidoreductase</keyword>